<reference evidence="5" key="1">
    <citation type="submission" date="2016-06" db="EMBL/GenBank/DDBJ databases">
        <authorList>
            <person name="Cuomo C."/>
            <person name="Litvintseva A."/>
            <person name="Heitman J."/>
            <person name="Chen Y."/>
            <person name="Sun S."/>
            <person name="Springer D."/>
            <person name="Dromer F."/>
            <person name="Young S."/>
            <person name="Zeng Q."/>
            <person name="Chapman S."/>
            <person name="Gujja S."/>
            <person name="Saif S."/>
            <person name="Birren B."/>
        </authorList>
    </citation>
    <scope>NUCLEOTIDE SEQUENCE</scope>
    <source>
        <strain evidence="5">CBS 7841</strain>
    </source>
</reference>
<evidence type="ECO:0000256" key="1">
    <source>
        <dbReference type="ARBA" id="ARBA00004123"/>
    </source>
</evidence>
<evidence type="ECO:0000256" key="3">
    <source>
        <dbReference type="ARBA" id="ARBA00023163"/>
    </source>
</evidence>
<dbReference type="AlphaFoldDB" id="A0A1E3HJC2"/>
<evidence type="ECO:0000313" key="5">
    <source>
        <dbReference type="EMBL" id="WVN88661.1"/>
    </source>
</evidence>
<evidence type="ECO:0000313" key="6">
    <source>
        <dbReference type="Proteomes" id="UP000094043"/>
    </source>
</evidence>
<protein>
    <submittedName>
        <fullName evidence="5">Uncharacterized protein</fullName>
    </submittedName>
</protein>
<dbReference type="KEGG" id="cdep:91088083"/>
<evidence type="ECO:0000256" key="4">
    <source>
        <dbReference type="ARBA" id="ARBA00023242"/>
    </source>
</evidence>
<dbReference type="InterPro" id="IPR009072">
    <property type="entry name" value="Histone-fold"/>
</dbReference>
<keyword evidence="6" id="KW-1185">Reference proteome</keyword>
<dbReference type="VEuPathDB" id="FungiDB:L203_06406"/>
<name>A0A1E3HJC2_9TREE</name>
<proteinExistence type="predicted"/>
<evidence type="ECO:0000256" key="2">
    <source>
        <dbReference type="ARBA" id="ARBA00023015"/>
    </source>
</evidence>
<dbReference type="OrthoDB" id="436852at2759"/>
<dbReference type="EMBL" id="CP143787">
    <property type="protein sequence ID" value="WVN88661.1"/>
    <property type="molecule type" value="Genomic_DNA"/>
</dbReference>
<reference evidence="5" key="2">
    <citation type="journal article" date="2022" name="Elife">
        <title>Obligate sexual reproduction of a homothallic fungus closely related to the Cryptococcus pathogenic species complex.</title>
        <authorList>
            <person name="Passer A.R."/>
            <person name="Clancey S.A."/>
            <person name="Shea T."/>
            <person name="David-Palma M."/>
            <person name="Averette A.F."/>
            <person name="Boekhout T."/>
            <person name="Porcel B.M."/>
            <person name="Nowrousian M."/>
            <person name="Cuomo C.A."/>
            <person name="Sun S."/>
            <person name="Heitman J."/>
            <person name="Coelho M.A."/>
        </authorList>
    </citation>
    <scope>NUCLEOTIDE SEQUENCE</scope>
    <source>
        <strain evidence="5">CBS 7841</strain>
    </source>
</reference>
<dbReference type="GO" id="GO:0046982">
    <property type="term" value="F:protein heterodimerization activity"/>
    <property type="evidence" value="ECO:0007669"/>
    <property type="project" value="InterPro"/>
</dbReference>
<accession>A0A1E3HJC2</accession>
<dbReference type="InterPro" id="IPR006565">
    <property type="entry name" value="BTP"/>
</dbReference>
<organism evidence="5 6">
    <name type="scientific">Cryptococcus depauperatus CBS 7841</name>
    <dbReference type="NCBI Taxonomy" id="1295531"/>
    <lineage>
        <taxon>Eukaryota</taxon>
        <taxon>Fungi</taxon>
        <taxon>Dikarya</taxon>
        <taxon>Basidiomycota</taxon>
        <taxon>Agaricomycotina</taxon>
        <taxon>Tremellomycetes</taxon>
        <taxon>Tremellales</taxon>
        <taxon>Cryptococcaceae</taxon>
        <taxon>Cryptococcus</taxon>
    </lineage>
</organism>
<keyword evidence="4" id="KW-0539">Nucleus</keyword>
<dbReference type="PANTHER" id="PTHR46338">
    <property type="entry name" value="TRANSCRIPTION INITIATION FACTOR TFIID SUBUNIT 8"/>
    <property type="match status" value="1"/>
</dbReference>
<dbReference type="Proteomes" id="UP000094043">
    <property type="component" value="Chromosome 4"/>
</dbReference>
<comment type="subcellular location">
    <subcellularLocation>
        <location evidence="1">Nucleus</location>
    </subcellularLocation>
</comment>
<dbReference type="InterPro" id="IPR037818">
    <property type="entry name" value="TAF8"/>
</dbReference>
<dbReference type="SMART" id="SM00576">
    <property type="entry name" value="BTP"/>
    <property type="match status" value="1"/>
</dbReference>
<keyword evidence="3" id="KW-0804">Transcription</keyword>
<sequence length="443" mass="48812">MIHSPAPDAVLHLAALHTLAATGFASTSKAASMTLSTVLTKYLRLVAEACVERANLSGRSKVVALDVAEALKELGIHVGELTEWAEEQGEVVFRKEEMGNFENYLRDGLTIDEEIAQLQLIPEEQVDLEEVFEDEDEVLTEETDDVHIKSEPEDLHVEELDLLFMQHHSPVFSWLPLPTGEEVSKQSPLRSLEASPPPAVEIAAPHSIADRYRRSIPYSSSQLSEARPFFSPETIKPVNLPPSTSSLRSLLSTYAAIASDPSVSLRQNDLRRQAADLVRRSIAPVDVFMPQDTLSASIPPVRATPIVPSHSDVLPPKLIPVNPHPDGTLSLLIQHIVSPYLPPQLRERLTGLRPPIAQMRNGEPVLYGPAVRGPDGVTLSKARGKYSEEGQNEVFLRRTWNSGARGAEKYGRRILPLGRKVVRGQEGEPIPRTESHHALAIKL</sequence>
<dbReference type="PANTHER" id="PTHR46338:SF1">
    <property type="entry name" value="TRANSCRIPTION INITIATION FACTOR TFIID SUBUNIT 8"/>
    <property type="match status" value="1"/>
</dbReference>
<dbReference type="RefSeq" id="XP_066069361.1">
    <property type="nucleotide sequence ID" value="XM_066213264.1"/>
</dbReference>
<dbReference type="CDD" id="cd00076">
    <property type="entry name" value="HFD_SF"/>
    <property type="match status" value="1"/>
</dbReference>
<dbReference type="GeneID" id="91088083"/>
<reference evidence="5" key="3">
    <citation type="submission" date="2024-01" db="EMBL/GenBank/DDBJ databases">
        <authorList>
            <person name="Coelho M.A."/>
            <person name="David-Palma M."/>
            <person name="Shea T."/>
            <person name="Sun S."/>
            <person name="Cuomo C.A."/>
            <person name="Heitman J."/>
        </authorList>
    </citation>
    <scope>NUCLEOTIDE SEQUENCE</scope>
    <source>
        <strain evidence="5">CBS 7841</strain>
    </source>
</reference>
<dbReference type="GO" id="GO:0005669">
    <property type="term" value="C:transcription factor TFIID complex"/>
    <property type="evidence" value="ECO:0007669"/>
    <property type="project" value="InterPro"/>
</dbReference>
<gene>
    <name evidence="5" type="ORF">L203_103873</name>
</gene>
<keyword evidence="2" id="KW-0805">Transcription regulation</keyword>
<dbReference type="Gene3D" id="1.10.20.10">
    <property type="entry name" value="Histone, subunit A"/>
    <property type="match status" value="1"/>
</dbReference>
<dbReference type="Pfam" id="PF07524">
    <property type="entry name" value="Bromo_TP"/>
    <property type="match status" value="1"/>
</dbReference>